<dbReference type="Proteomes" id="UP001162501">
    <property type="component" value="Chromosome 33"/>
</dbReference>
<proteinExistence type="predicted"/>
<reference evidence="1" key="1">
    <citation type="submission" date="2023-05" db="EMBL/GenBank/DDBJ databases">
        <authorList>
            <consortium name="ELIXIR-Norway"/>
        </authorList>
    </citation>
    <scope>NUCLEOTIDE SEQUENCE</scope>
</reference>
<evidence type="ECO:0000313" key="1">
    <source>
        <dbReference type="EMBL" id="CAN0489960.1"/>
    </source>
</evidence>
<evidence type="ECO:0000313" key="2">
    <source>
        <dbReference type="Proteomes" id="UP001162501"/>
    </source>
</evidence>
<dbReference type="EMBL" id="OX596117">
    <property type="protein sequence ID" value="CAN0489960.1"/>
    <property type="molecule type" value="Genomic_DNA"/>
</dbReference>
<reference evidence="1" key="2">
    <citation type="submission" date="2025-03" db="EMBL/GenBank/DDBJ databases">
        <authorList>
            <consortium name="ELIXIR-Norway"/>
            <consortium name="Elixir Norway"/>
        </authorList>
    </citation>
    <scope>NUCLEOTIDE SEQUENCE</scope>
</reference>
<gene>
    <name evidence="1" type="ORF">MRATA1EN22A_LOCUS21559</name>
</gene>
<sequence length="92" mass="10423">MRTGSRPFPTPGKGRGRKPQRPERKRNCQDVRTRPLCRNYRIFQRKSCCQKGWECVIGGRLAGARLEHCSPAALTTFEQGISGQLAEKSLLH</sequence>
<protein>
    <submittedName>
        <fullName evidence="1">Uncharacterized protein</fullName>
    </submittedName>
</protein>
<organism evidence="1 2">
    <name type="scientific">Rangifer tarandus platyrhynchus</name>
    <name type="common">Svalbard reindeer</name>
    <dbReference type="NCBI Taxonomy" id="3082113"/>
    <lineage>
        <taxon>Eukaryota</taxon>
        <taxon>Metazoa</taxon>
        <taxon>Chordata</taxon>
        <taxon>Craniata</taxon>
        <taxon>Vertebrata</taxon>
        <taxon>Euteleostomi</taxon>
        <taxon>Mammalia</taxon>
        <taxon>Eutheria</taxon>
        <taxon>Laurasiatheria</taxon>
        <taxon>Artiodactyla</taxon>
        <taxon>Ruminantia</taxon>
        <taxon>Pecora</taxon>
        <taxon>Cervidae</taxon>
        <taxon>Odocoileinae</taxon>
        <taxon>Rangifer</taxon>
    </lineage>
</organism>
<accession>A0AC59ZRX5</accession>
<name>A0AC59ZRX5_RANTA</name>